<keyword evidence="2" id="KW-1185">Reference proteome</keyword>
<accession>A0ACC2L9D2</accession>
<dbReference type="EMBL" id="CM056815">
    <property type="protein sequence ID" value="KAJ8629870.1"/>
    <property type="molecule type" value="Genomic_DNA"/>
</dbReference>
<dbReference type="Proteomes" id="UP001234297">
    <property type="component" value="Chromosome 7"/>
</dbReference>
<comment type="caution">
    <text evidence="1">The sequence shown here is derived from an EMBL/GenBank/DDBJ whole genome shotgun (WGS) entry which is preliminary data.</text>
</comment>
<sequence length="86" mass="10303">MEKNDQYKQSQNEMEELWCARGTFEFEEDLAHLEYRRKAHGQKEEVGLQIPEEQTEVWVDDDIPAEVEEKGYQMETGPERDQEDRP</sequence>
<gene>
    <name evidence="1" type="ORF">MRB53_023193</name>
</gene>
<reference evidence="1 2" key="1">
    <citation type="journal article" date="2022" name="Hortic Res">
        <title>A haplotype resolved chromosomal level avocado genome allows analysis of novel avocado genes.</title>
        <authorList>
            <person name="Nath O."/>
            <person name="Fletcher S.J."/>
            <person name="Hayward A."/>
            <person name="Shaw L.M."/>
            <person name="Masouleh A.K."/>
            <person name="Furtado A."/>
            <person name="Henry R.J."/>
            <person name="Mitter N."/>
        </authorList>
    </citation>
    <scope>NUCLEOTIDE SEQUENCE [LARGE SCALE GENOMIC DNA]</scope>
    <source>
        <strain evidence="2">cv. Hass</strain>
    </source>
</reference>
<protein>
    <submittedName>
        <fullName evidence="1">Uncharacterized protein</fullName>
    </submittedName>
</protein>
<evidence type="ECO:0000313" key="1">
    <source>
        <dbReference type="EMBL" id="KAJ8629870.1"/>
    </source>
</evidence>
<proteinExistence type="predicted"/>
<evidence type="ECO:0000313" key="2">
    <source>
        <dbReference type="Proteomes" id="UP001234297"/>
    </source>
</evidence>
<organism evidence="1 2">
    <name type="scientific">Persea americana</name>
    <name type="common">Avocado</name>
    <dbReference type="NCBI Taxonomy" id="3435"/>
    <lineage>
        <taxon>Eukaryota</taxon>
        <taxon>Viridiplantae</taxon>
        <taxon>Streptophyta</taxon>
        <taxon>Embryophyta</taxon>
        <taxon>Tracheophyta</taxon>
        <taxon>Spermatophyta</taxon>
        <taxon>Magnoliopsida</taxon>
        <taxon>Magnoliidae</taxon>
        <taxon>Laurales</taxon>
        <taxon>Lauraceae</taxon>
        <taxon>Persea</taxon>
    </lineage>
</organism>
<name>A0ACC2L9D2_PERAE</name>